<dbReference type="PATRIC" id="fig|1184387.3.peg.1902"/>
<feature type="domain" description="DUF6305" evidence="1">
    <location>
        <begin position="47"/>
        <end position="202"/>
    </location>
</feature>
<protein>
    <recommendedName>
        <fullName evidence="1">DUF6305 domain-containing protein</fullName>
    </recommendedName>
</protein>
<dbReference type="Pfam" id="PF19823">
    <property type="entry name" value="DUF6305"/>
    <property type="match status" value="1"/>
</dbReference>
<sequence>MELSEEKEGPQLLSIEENDMRRTILIVGFLIVCIACFAQESEQVGFEQPVIVTSAGQSPGALQLTVVAKMAKIEHTFEKLLDADQFETETYKTLIIVVGASGKGLGAAGIEIDAEFQRVLLLAQKAKEYGTRIIVGNLEGESRRGTSSDEILLALAPYADALFAKVDANQDNLFTKISEERSIPLKLFEKTVDLVVVLNEFFVK</sequence>
<evidence type="ECO:0000259" key="1">
    <source>
        <dbReference type="Pfam" id="PF19823"/>
    </source>
</evidence>
<accession>A0A117M1J4</accession>
<proteinExistence type="predicted"/>
<evidence type="ECO:0000313" key="3">
    <source>
        <dbReference type="Proteomes" id="UP000054092"/>
    </source>
</evidence>
<gene>
    <name evidence="2" type="ORF">XD94_1431</name>
</gene>
<dbReference type="AlphaFoldDB" id="A0A117M1J4"/>
<organism evidence="2 3">
    <name type="scientific">Mesotoga prima</name>
    <dbReference type="NCBI Taxonomy" id="1184387"/>
    <lineage>
        <taxon>Bacteria</taxon>
        <taxon>Thermotogati</taxon>
        <taxon>Thermotogota</taxon>
        <taxon>Thermotogae</taxon>
        <taxon>Kosmotogales</taxon>
        <taxon>Kosmotogaceae</taxon>
        <taxon>Mesotoga</taxon>
    </lineage>
</organism>
<dbReference type="EMBL" id="LGGP01000277">
    <property type="protein sequence ID" value="KUK79271.1"/>
    <property type="molecule type" value="Genomic_DNA"/>
</dbReference>
<evidence type="ECO:0000313" key="2">
    <source>
        <dbReference type="EMBL" id="KUK79271.1"/>
    </source>
</evidence>
<dbReference type="InterPro" id="IPR046272">
    <property type="entry name" value="DUF6305"/>
</dbReference>
<reference evidence="3" key="1">
    <citation type="journal article" date="2015" name="MBio">
        <title>Genome-Resolved Metagenomic Analysis Reveals Roles for Candidate Phyla and Other Microbial Community Members in Biogeochemical Transformations in Oil Reservoirs.</title>
        <authorList>
            <person name="Hu P."/>
            <person name="Tom L."/>
            <person name="Singh A."/>
            <person name="Thomas B.C."/>
            <person name="Baker B.J."/>
            <person name="Piceno Y.M."/>
            <person name="Andersen G.L."/>
            <person name="Banfield J.F."/>
        </authorList>
    </citation>
    <scope>NUCLEOTIDE SEQUENCE [LARGE SCALE GENOMIC DNA]</scope>
</reference>
<dbReference type="Proteomes" id="UP000054092">
    <property type="component" value="Unassembled WGS sequence"/>
</dbReference>
<comment type="caution">
    <text evidence="2">The sequence shown here is derived from an EMBL/GenBank/DDBJ whole genome shotgun (WGS) entry which is preliminary data.</text>
</comment>
<name>A0A117M1J4_9BACT</name>